<accession>A0A329VIM4</accession>
<proteinExistence type="predicted"/>
<dbReference type="NCBIfam" id="TIGR01641">
    <property type="entry name" value="phageSPP1_gp7"/>
    <property type="match status" value="1"/>
</dbReference>
<dbReference type="EMBL" id="NSCI01000012">
    <property type="protein sequence ID" value="RAW90941.1"/>
    <property type="molecule type" value="Genomic_DNA"/>
</dbReference>
<dbReference type="Pfam" id="PF04233">
    <property type="entry name" value="Phage_Mu_F"/>
    <property type="match status" value="1"/>
</dbReference>
<dbReference type="AlphaFoldDB" id="A0A329VIM4"/>
<feature type="domain" description="Phage head morphogenesis" evidence="1">
    <location>
        <begin position="55"/>
        <end position="186"/>
    </location>
</feature>
<name>A0A329VIM4_9GAMM</name>
<dbReference type="InterPro" id="IPR006528">
    <property type="entry name" value="Phage_head_morphogenesis_dom"/>
</dbReference>
<evidence type="ECO:0000313" key="3">
    <source>
        <dbReference type="Proteomes" id="UP000250870"/>
    </source>
</evidence>
<evidence type="ECO:0000313" key="2">
    <source>
        <dbReference type="EMBL" id="RAW90941.1"/>
    </source>
</evidence>
<organism evidence="2 3">
    <name type="scientific">Photorhabdus laumondii subsp. clarkei</name>
    <dbReference type="NCBI Taxonomy" id="2029685"/>
    <lineage>
        <taxon>Bacteria</taxon>
        <taxon>Pseudomonadati</taxon>
        <taxon>Pseudomonadota</taxon>
        <taxon>Gammaproteobacteria</taxon>
        <taxon>Enterobacterales</taxon>
        <taxon>Morganellaceae</taxon>
        <taxon>Photorhabdus</taxon>
    </lineage>
</organism>
<protein>
    <submittedName>
        <fullName evidence="2">Phage head morphogenesis protein</fullName>
    </submittedName>
</protein>
<dbReference type="RefSeq" id="WP_113025713.1">
    <property type="nucleotide sequence ID" value="NZ_CAWNWQ010000012.1"/>
</dbReference>
<sequence length="272" mass="31401">MNITTPELAYCMTLPPKRAIGYLQSKGYKITWDWQETHARAFTVAKVTRLDILEDIRQALQQALDEGKTDRWFRQELEPTLRRKGWWGTKETDDPVTGERVTVQQGSPWRLETIFRTNMSVLYSAGRWAEQMENIDDRPYWMYTGINDNHTRKSHLALHGLVFRSDDPFWQAFYPPNGWRCRCSVIALSHDDVRARGIKVMHSGKAMGWELKLVSQKTGEMQPVVTFNTGITKVATDVGWSYSPGAAYRPDLARYQGELSGLARRELRGQNE</sequence>
<dbReference type="Proteomes" id="UP000250870">
    <property type="component" value="Unassembled WGS sequence"/>
</dbReference>
<comment type="caution">
    <text evidence="2">The sequence shown here is derived from an EMBL/GenBank/DDBJ whole genome shotgun (WGS) entry which is preliminary data.</text>
</comment>
<gene>
    <name evidence="2" type="ORF">CKY01_10925</name>
</gene>
<reference evidence="2 3" key="1">
    <citation type="journal article" date="2018" name="Int. J. Syst. Evol. Microbiol.">
        <title>Whole-genome-based revisit of Photorhabdus phylogeny: proposal for the elevation of most Photorhabdus subspecies to the species level and description of one novel species Photorhabdus bodei sp. nov., and one novel subspecies Photorhabdus laumondii subsp. clarkei subsp. nov.</title>
        <authorList>
            <person name="Machado R.A.R."/>
            <person name="Wuthrich D."/>
            <person name="Kuhnert P."/>
            <person name="Arce C.C.M."/>
            <person name="Thonen L."/>
            <person name="Ruiz C."/>
            <person name="Zhang X."/>
            <person name="Robert C.A.M."/>
            <person name="Karimi J."/>
            <person name="Kamali S."/>
            <person name="Ma J."/>
            <person name="Bruggmann R."/>
            <person name="Erb M."/>
        </authorList>
    </citation>
    <scope>NUCLEOTIDE SEQUENCE [LARGE SCALE GENOMIC DNA]</scope>
    <source>
        <strain evidence="2 3">BOJ-47</strain>
    </source>
</reference>
<evidence type="ECO:0000259" key="1">
    <source>
        <dbReference type="Pfam" id="PF04233"/>
    </source>
</evidence>